<feature type="compositionally biased region" description="Polar residues" evidence="1">
    <location>
        <begin position="861"/>
        <end position="870"/>
    </location>
</feature>
<feature type="compositionally biased region" description="Low complexity" evidence="1">
    <location>
        <begin position="1052"/>
        <end position="1062"/>
    </location>
</feature>
<feature type="compositionally biased region" description="Basic and acidic residues" evidence="1">
    <location>
        <begin position="190"/>
        <end position="221"/>
    </location>
</feature>
<proteinExistence type="predicted"/>
<keyword evidence="2" id="KW-0472">Membrane</keyword>
<feature type="compositionally biased region" description="Basic and acidic residues" evidence="1">
    <location>
        <begin position="520"/>
        <end position="536"/>
    </location>
</feature>
<feature type="compositionally biased region" description="Basic and acidic residues" evidence="1">
    <location>
        <begin position="908"/>
        <end position="917"/>
    </location>
</feature>
<feature type="compositionally biased region" description="Basic and acidic residues" evidence="1">
    <location>
        <begin position="575"/>
        <end position="611"/>
    </location>
</feature>
<feature type="compositionally biased region" description="Basic and acidic residues" evidence="1">
    <location>
        <begin position="551"/>
        <end position="567"/>
    </location>
</feature>
<evidence type="ECO:0000256" key="1">
    <source>
        <dbReference type="SAM" id="MobiDB-lite"/>
    </source>
</evidence>
<feature type="domain" description="SEA" evidence="3">
    <location>
        <begin position="253"/>
        <end position="376"/>
    </location>
</feature>
<evidence type="ECO:0000313" key="5">
    <source>
        <dbReference type="RefSeq" id="XP_026726418.1"/>
    </source>
</evidence>
<feature type="compositionally biased region" description="Polar residues" evidence="1">
    <location>
        <begin position="898"/>
        <end position="907"/>
    </location>
</feature>
<feature type="compositionally biased region" description="Basic and acidic residues" evidence="1">
    <location>
        <begin position="427"/>
        <end position="436"/>
    </location>
</feature>
<feature type="compositionally biased region" description="Low complexity" evidence="1">
    <location>
        <begin position="656"/>
        <end position="669"/>
    </location>
</feature>
<feature type="region of interest" description="Disordered" evidence="1">
    <location>
        <begin position="1376"/>
        <end position="1402"/>
    </location>
</feature>
<feature type="compositionally biased region" description="Polar residues" evidence="1">
    <location>
        <begin position="45"/>
        <end position="57"/>
    </location>
</feature>
<dbReference type="PANTHER" id="PTHR34403">
    <property type="entry name" value="TOL-PAL SYSTEM PROTEIN TOLA"/>
    <property type="match status" value="1"/>
</dbReference>
<feature type="transmembrane region" description="Helical" evidence="2">
    <location>
        <begin position="139"/>
        <end position="164"/>
    </location>
</feature>
<dbReference type="InterPro" id="IPR050972">
    <property type="entry name" value="SDr-like"/>
</dbReference>
<dbReference type="PROSITE" id="PS50024">
    <property type="entry name" value="SEA"/>
    <property type="match status" value="1"/>
</dbReference>
<feature type="compositionally biased region" description="Basic and acidic residues" evidence="1">
    <location>
        <begin position="468"/>
        <end position="478"/>
    </location>
</feature>
<dbReference type="KEGG" id="tnl:113492900"/>
<feature type="region of interest" description="Disordered" evidence="1">
    <location>
        <begin position="427"/>
        <end position="759"/>
    </location>
</feature>
<evidence type="ECO:0000259" key="3">
    <source>
        <dbReference type="PROSITE" id="PS50024"/>
    </source>
</evidence>
<feature type="compositionally biased region" description="Polar residues" evidence="1">
    <location>
        <begin position="1440"/>
        <end position="1474"/>
    </location>
</feature>
<feature type="compositionally biased region" description="Polar residues" evidence="1">
    <location>
        <begin position="440"/>
        <end position="452"/>
    </location>
</feature>
<accession>A0A7E5VDP2</accession>
<feature type="region of interest" description="Disordered" evidence="1">
    <location>
        <begin position="187"/>
        <end position="249"/>
    </location>
</feature>
<dbReference type="PANTHER" id="PTHR34403:SF17">
    <property type="entry name" value="RETINITIS PIGMENTOSA 1-LIKE 1 PROTEIN-LIKE"/>
    <property type="match status" value="1"/>
</dbReference>
<gene>
    <name evidence="5 6" type="primary">LOC113492900</name>
</gene>
<feature type="compositionally biased region" description="Low complexity" evidence="1">
    <location>
        <begin position="690"/>
        <end position="703"/>
    </location>
</feature>
<dbReference type="InterPro" id="IPR036364">
    <property type="entry name" value="SEA_dom_sf"/>
</dbReference>
<evidence type="ECO:0000256" key="2">
    <source>
        <dbReference type="SAM" id="Phobius"/>
    </source>
</evidence>
<dbReference type="InterPro" id="IPR000082">
    <property type="entry name" value="SEA_dom"/>
</dbReference>
<feature type="region of interest" description="Disordered" evidence="1">
    <location>
        <begin position="1"/>
        <end position="65"/>
    </location>
</feature>
<feature type="compositionally biased region" description="Basic and acidic residues" evidence="1">
    <location>
        <begin position="705"/>
        <end position="720"/>
    </location>
</feature>
<feature type="compositionally biased region" description="Basic and acidic residues" evidence="1">
    <location>
        <begin position="497"/>
        <end position="509"/>
    </location>
</feature>
<feature type="region of interest" description="Disordered" evidence="1">
    <location>
        <begin position="1024"/>
        <end position="1064"/>
    </location>
</feature>
<feature type="compositionally biased region" description="Basic and acidic residues" evidence="1">
    <location>
        <begin position="984"/>
        <end position="1001"/>
    </location>
</feature>
<dbReference type="RefSeq" id="XP_026726419.1">
    <property type="nucleotide sequence ID" value="XM_026870618.1"/>
</dbReference>
<sequence length="1580" mass="176408">MDSHSRSASPREPMRPQHRPPSPPSSPGAFDNRAYQHDDSDPNHNDSFSSNGPQQNGHTKEPNGVSDAKTLEAVNLELINLTPKNGSTKKKDVEVDMNATNPYDEYFVPVNEHRKYMRGEKLYVTADKRGEKGSCKRPLCWTLLGLVVAAIVAIIVLAATGVLFTNSPTPLEQYNTSVSSARALGGIGHVHHDHDHNHDHDHEHEHDHSNHEHSPDHDHTSEPTLQHGPEPQSDEGHEPNINSDEIGDSTMYVPRTVEGELKVDNEEFTAELQDPESNEYREFVNTFSDGLKRALFDRASQEDNEITIEIIQLRKGSVIVTYRIHWKPKTSTEPTEDLLNSNKLGAKLDEYLATNNRMINVYHIAEDKLTTRPVLDICQINKNGCEHDCEFDEMNLEFTCTCPPGQILDMANQKRCMSLLDAETIQRSEDDARTRDFTVLTVNNPSTTQMPSEQKPVPEPAQQSENNFDWKETHHRMPETTTESEPDVNFSHIFGHPTDKPEHEPKPDSSEDIPAPEPTPEPKSETELEQAPEHPVPEPTAEPEPQAEPEPEPKSEPEPEPEPKSEPEPTAEPEPEPKSEPEPEPEPEPKSEPEPEPKAEPEATPEPKSEPEPEPVTTTQSAAHVGLNSAFMHEDHQHEPQPTVEPEPTPEPQAEPEPSQTTEKSTTTDSDSETENEHGSEQDNDAEAVTESTKPTTTTTETNSENEHHADQAGNSEEKLILYTNEGKFLYKPNEETESETTTMRISISEPNLINEPSYEPKPEIISIFSNLPAEQPATQKNESEVTDWLEHQSQSDEKLHEKDNQNHTEFEDLLNNNLNKIMHESEQRSFKSFDDDFLFETTTSASPKTTNVDELIESITKSGVTTENEMSPKVDDEKMPSSDLAASDEKPEDFKMETTTAMTSEGHTTENAKSDSDMSDSETEEDEPEVKKGPLITSILEEAKSIQSNKTESFETTTVETETVQQFSIRKHYHDSDEDKLMEVLENKPRVETNETSTDHEPEEGMDITFDAINSLYNRSSKSIENQSHTQHSQGKLPVIEDTTEDNEPMGDTTGSTTDSDWLSEPVTEVNYDEAMNKMEKHETTESSSNKMDEIMNRGLVKDDFEPDYLNNMGGSGSMKQDQDEPLYGMVHDYDNEDSRFKRVNKEITTETPKEMVTTVVVENGNESKTTTEAIGTTNASPAPVETTTVSEYIYKVAEQTPKTMEINLPVHNETRTETTTLAPETETVPTMDTEPAPVWEDLDADKDLTVKELPKPMEQPVATTPTNVKIEEINMPSTTAATTVAPTNTENVTNAEPTNSDLSNQSTLNSTQSSNLNVTIYEISSHDGNNTATLKSTSTQSAEYDDHETEMNPFLPEVENNKSLVKKLQEGHDLEPTNLTETQNENAEEHALTTETQTSSNKDTLAVLAKDEDIKKPEETVMATTEDDTSFNELLMNVNSPNNKTEANKTVTDSMQTLDKPSENSRMMSSNEKPAPALPISTFLMDTDDLVTSREVSTTTSSNKLDGEPASAMTTEVVPGNIMDNGFLSVVPIVEDNEDQLEQKSENIEDNNDISDLPKSDKRTLDATRFDSVINNEA</sequence>
<protein>
    <submittedName>
        <fullName evidence="5 6">Flocculation protein FLO11-like isoform X1</fullName>
    </submittedName>
</protein>
<feature type="compositionally biased region" description="Acidic residues" evidence="1">
    <location>
        <begin position="918"/>
        <end position="929"/>
    </location>
</feature>
<reference evidence="5 6" key="1">
    <citation type="submission" date="2025-04" db="UniProtKB">
        <authorList>
            <consortium name="RefSeq"/>
        </authorList>
    </citation>
    <scope>IDENTIFICATION</scope>
</reference>
<dbReference type="RefSeq" id="XP_026726418.1">
    <property type="nucleotide sequence ID" value="XM_026870617.1"/>
</dbReference>
<dbReference type="GeneID" id="113492900"/>
<feature type="region of interest" description="Disordered" evidence="1">
    <location>
        <begin position="1440"/>
        <end position="1480"/>
    </location>
</feature>
<feature type="compositionally biased region" description="Basic and acidic residues" evidence="1">
    <location>
        <begin position="1558"/>
        <end position="1571"/>
    </location>
</feature>
<feature type="region of interest" description="Disordered" evidence="1">
    <location>
        <begin position="984"/>
        <end position="1007"/>
    </location>
</feature>
<dbReference type="Pfam" id="PF01390">
    <property type="entry name" value="SEA"/>
    <property type="match status" value="1"/>
</dbReference>
<feature type="region of interest" description="Disordered" evidence="1">
    <location>
        <begin position="775"/>
        <end position="809"/>
    </location>
</feature>
<keyword evidence="2" id="KW-1133">Transmembrane helix</keyword>
<feature type="compositionally biased region" description="Basic and acidic residues" evidence="1">
    <location>
        <begin position="888"/>
        <end position="897"/>
    </location>
</feature>
<evidence type="ECO:0000313" key="4">
    <source>
        <dbReference type="Proteomes" id="UP000322000"/>
    </source>
</evidence>
<keyword evidence="4" id="KW-1185">Reference proteome</keyword>
<feature type="region of interest" description="Disordered" evidence="1">
    <location>
        <begin position="861"/>
        <end position="936"/>
    </location>
</feature>
<feature type="compositionally biased region" description="Basic and acidic residues" evidence="1">
    <location>
        <begin position="34"/>
        <end position="44"/>
    </location>
</feature>
<feature type="compositionally biased region" description="Pro residues" evidence="1">
    <location>
        <begin position="643"/>
        <end position="655"/>
    </location>
</feature>
<dbReference type="Gene3D" id="2.10.25.10">
    <property type="entry name" value="Laminin"/>
    <property type="match status" value="1"/>
</dbReference>
<dbReference type="SUPFAM" id="SSF82671">
    <property type="entry name" value="SEA domain"/>
    <property type="match status" value="1"/>
</dbReference>
<feature type="region of interest" description="Disordered" evidence="1">
    <location>
        <begin position="1545"/>
        <end position="1580"/>
    </location>
</feature>
<keyword evidence="2" id="KW-0812">Transmembrane</keyword>
<feature type="compositionally biased region" description="Basic and acidic residues" evidence="1">
    <location>
        <begin position="789"/>
        <end position="809"/>
    </location>
</feature>
<dbReference type="Proteomes" id="UP000322000">
    <property type="component" value="Chromosome 4"/>
</dbReference>
<feature type="compositionally biased region" description="Polar residues" evidence="1">
    <location>
        <begin position="1024"/>
        <end position="1035"/>
    </location>
</feature>
<organism evidence="4 6">
    <name type="scientific">Trichoplusia ni</name>
    <name type="common">Cabbage looper</name>
    <dbReference type="NCBI Taxonomy" id="7111"/>
    <lineage>
        <taxon>Eukaryota</taxon>
        <taxon>Metazoa</taxon>
        <taxon>Ecdysozoa</taxon>
        <taxon>Arthropoda</taxon>
        <taxon>Hexapoda</taxon>
        <taxon>Insecta</taxon>
        <taxon>Pterygota</taxon>
        <taxon>Neoptera</taxon>
        <taxon>Endopterygota</taxon>
        <taxon>Lepidoptera</taxon>
        <taxon>Glossata</taxon>
        <taxon>Ditrysia</taxon>
        <taxon>Noctuoidea</taxon>
        <taxon>Noctuidae</taxon>
        <taxon>Plusiinae</taxon>
        <taxon>Trichoplusia</taxon>
    </lineage>
</organism>
<name>A0A7E5VDP2_TRINI</name>
<feature type="compositionally biased region" description="Basic and acidic residues" evidence="1">
    <location>
        <begin position="871"/>
        <end position="881"/>
    </location>
</feature>
<feature type="compositionally biased region" description="Polar residues" evidence="1">
    <location>
        <begin position="740"/>
        <end position="752"/>
    </location>
</feature>
<dbReference type="OrthoDB" id="7493297at2759"/>
<evidence type="ECO:0000313" key="6">
    <source>
        <dbReference type="RefSeq" id="XP_026726419.1"/>
    </source>
</evidence>